<feature type="coiled-coil region" evidence="1">
    <location>
        <begin position="72"/>
        <end position="130"/>
    </location>
</feature>
<reference evidence="3" key="1">
    <citation type="submission" date="2017-09" db="EMBL/GenBank/DDBJ databases">
        <title>Contemporary evolution of a Lepidopteran species, Heliothis virescens, in response to modern agricultural practices.</title>
        <authorList>
            <person name="Fritz M.L."/>
            <person name="Deyonke A.M."/>
            <person name="Papanicolaou A."/>
            <person name="Micinski S."/>
            <person name="Westbrook J."/>
            <person name="Gould F."/>
        </authorList>
    </citation>
    <scope>NUCLEOTIDE SEQUENCE [LARGE SCALE GENOMIC DNA]</scope>
    <source>
        <strain evidence="3">HvINT-</strain>
        <tissue evidence="3">Whole body</tissue>
    </source>
</reference>
<accession>A0A2A4IW04</accession>
<sequence>MRPTSAYRGNTASRLSTAGFGPAPPTASRQPTAMTGFSMIDRPITQQGISGLRTGTARGFRTRQLQDKRYWEELMQVKVREMKAEIARLSEQADAGERERSAKKHYEKRVRELALELTDLQGRLADYNTAIRIANGEANKQSVEEQTRELEWIKDYNYKLNYVLLFLIRSSTMRPTSAYRGNTASRLSTAGFGPAPPTASRQPTAMTGFSMIDRPITQQGISGLRTGTARGFRTRQLQDKRYWEELMQVKVREMKAEIARLSEQADAGERERSAKKHYEKRVRELALELTDLQGRLADYNTAIRIANGEANKQSVEEQTRELEVSNQKMQEEVEQVFMEKQRKENQLRQLREQMDKEQSTITKLLAEMTQEQKDEYNELEATAAALREEVEQARTQIDHLNREKDEFSKEISGSQIKVHLLELNRRLLAAEEKRDNMKNEMNNRLDPQEEREKLLLQVREDNAAIASLDSNAANLKEQIKKVQELIEQAEQDLEEGNSERHQKYRELKKREETMDTFMSTYEENLKKEQEKIEQLEKDIVFALEHSSSNIDLDLSEIDSLKQKEGYTSQYDDSKKSADILMKDYERFQANLKKAEATRERLATELQTLPEKTKVMKEELITLSDLEKLRDEGEEQKKGLETEMQQLREKLAPTESAVQEAIAKLKKLQASLDGNEMYAKLNALEDQLAQLENRKTVLEEDIASITLKADYEPLKKQAMDELAELNRKIKEDLNSVKSY</sequence>
<dbReference type="GO" id="GO:0048487">
    <property type="term" value="F:beta-tubulin binding"/>
    <property type="evidence" value="ECO:0007669"/>
    <property type="project" value="InterPro"/>
</dbReference>
<gene>
    <name evidence="3" type="ORF">B5V51_11162</name>
</gene>
<dbReference type="PANTHER" id="PTHR31432:SF0">
    <property type="entry name" value="INTRAFLAGELLAR TRANSPORT PROTEIN 74 HOMOLOG"/>
    <property type="match status" value="1"/>
</dbReference>
<dbReference type="GO" id="GO:0005929">
    <property type="term" value="C:cilium"/>
    <property type="evidence" value="ECO:0007669"/>
    <property type="project" value="TreeGrafter"/>
</dbReference>
<dbReference type="GO" id="GO:0035735">
    <property type="term" value="P:intraciliary transport involved in cilium assembly"/>
    <property type="evidence" value="ECO:0007669"/>
    <property type="project" value="TreeGrafter"/>
</dbReference>
<feature type="coiled-coil region" evidence="1">
    <location>
        <begin position="577"/>
        <end position="734"/>
    </location>
</feature>
<name>A0A2A4IW04_HELVI</name>
<comment type="caution">
    <text evidence="3">The sequence shown here is derived from an EMBL/GenBank/DDBJ whole genome shotgun (WGS) entry which is preliminary data.</text>
</comment>
<feature type="coiled-coil region" evidence="1">
    <location>
        <begin position="244"/>
        <end position="545"/>
    </location>
</feature>
<proteinExistence type="predicted"/>
<keyword evidence="1" id="KW-0175">Coiled coil</keyword>
<dbReference type="GO" id="GO:0030992">
    <property type="term" value="C:intraciliary transport particle B"/>
    <property type="evidence" value="ECO:0007669"/>
    <property type="project" value="InterPro"/>
</dbReference>
<dbReference type="STRING" id="7102.A0A2A4IW04"/>
<feature type="compositionally biased region" description="Polar residues" evidence="2">
    <location>
        <begin position="7"/>
        <end position="16"/>
    </location>
</feature>
<feature type="region of interest" description="Disordered" evidence="2">
    <location>
        <begin position="1"/>
        <end position="33"/>
    </location>
</feature>
<organism evidence="3">
    <name type="scientific">Heliothis virescens</name>
    <name type="common">Tobacco budworm moth</name>
    <dbReference type="NCBI Taxonomy" id="7102"/>
    <lineage>
        <taxon>Eukaryota</taxon>
        <taxon>Metazoa</taxon>
        <taxon>Ecdysozoa</taxon>
        <taxon>Arthropoda</taxon>
        <taxon>Hexapoda</taxon>
        <taxon>Insecta</taxon>
        <taxon>Pterygota</taxon>
        <taxon>Neoptera</taxon>
        <taxon>Endopterygota</taxon>
        <taxon>Lepidoptera</taxon>
        <taxon>Glossata</taxon>
        <taxon>Ditrysia</taxon>
        <taxon>Noctuoidea</taxon>
        <taxon>Noctuidae</taxon>
        <taxon>Heliothinae</taxon>
        <taxon>Heliothis</taxon>
    </lineage>
</organism>
<dbReference type="PANTHER" id="PTHR31432">
    <property type="entry name" value="INTRAFLAGELLAR TRANSPORT PROTEIN 74 HOMOLOG"/>
    <property type="match status" value="1"/>
</dbReference>
<evidence type="ECO:0000256" key="2">
    <source>
        <dbReference type="SAM" id="MobiDB-lite"/>
    </source>
</evidence>
<protein>
    <submittedName>
        <fullName evidence="3">Uncharacterized protein</fullName>
    </submittedName>
</protein>
<dbReference type="InterPro" id="IPR029602">
    <property type="entry name" value="IFT74"/>
</dbReference>
<dbReference type="AlphaFoldDB" id="A0A2A4IW04"/>
<dbReference type="EMBL" id="NWSH01005531">
    <property type="protein sequence ID" value="PCG64147.1"/>
    <property type="molecule type" value="Genomic_DNA"/>
</dbReference>
<evidence type="ECO:0000313" key="3">
    <source>
        <dbReference type="EMBL" id="PCG64147.1"/>
    </source>
</evidence>
<evidence type="ECO:0000256" key="1">
    <source>
        <dbReference type="SAM" id="Coils"/>
    </source>
</evidence>